<evidence type="ECO:0000313" key="2">
    <source>
        <dbReference type="Proteomes" id="UP000499080"/>
    </source>
</evidence>
<name>A0A4Y2DCM6_ARAVE</name>
<accession>A0A4Y2DCM6</accession>
<dbReference type="EMBL" id="BGPR01000335">
    <property type="protein sequence ID" value="GBM13846.1"/>
    <property type="molecule type" value="Genomic_DNA"/>
</dbReference>
<organism evidence="1 2">
    <name type="scientific">Araneus ventricosus</name>
    <name type="common">Orbweaver spider</name>
    <name type="synonym">Epeira ventricosa</name>
    <dbReference type="NCBI Taxonomy" id="182803"/>
    <lineage>
        <taxon>Eukaryota</taxon>
        <taxon>Metazoa</taxon>
        <taxon>Ecdysozoa</taxon>
        <taxon>Arthropoda</taxon>
        <taxon>Chelicerata</taxon>
        <taxon>Arachnida</taxon>
        <taxon>Araneae</taxon>
        <taxon>Araneomorphae</taxon>
        <taxon>Entelegynae</taxon>
        <taxon>Araneoidea</taxon>
        <taxon>Araneidae</taxon>
        <taxon>Araneus</taxon>
    </lineage>
</organism>
<sequence>MGIEITYYCCHDDGKRHGDVTEGDVAWLVPIGYHRWRTVYVECNAKQVAINAYRNETTASPSLWSHASVMSCYFSRRMLQHRAGIEDDG</sequence>
<comment type="caution">
    <text evidence="1">The sequence shown here is derived from an EMBL/GenBank/DDBJ whole genome shotgun (WGS) entry which is preliminary data.</text>
</comment>
<reference evidence="1 2" key="1">
    <citation type="journal article" date="2019" name="Sci. Rep.">
        <title>Orb-weaving spider Araneus ventricosus genome elucidates the spidroin gene catalogue.</title>
        <authorList>
            <person name="Kono N."/>
            <person name="Nakamura H."/>
            <person name="Ohtoshi R."/>
            <person name="Moran D.A.P."/>
            <person name="Shinohara A."/>
            <person name="Yoshida Y."/>
            <person name="Fujiwara M."/>
            <person name="Mori M."/>
            <person name="Tomita M."/>
            <person name="Arakawa K."/>
        </authorList>
    </citation>
    <scope>NUCLEOTIDE SEQUENCE [LARGE SCALE GENOMIC DNA]</scope>
</reference>
<gene>
    <name evidence="1" type="ORF">AVEN_44109_1</name>
</gene>
<protein>
    <submittedName>
        <fullName evidence="1">Uncharacterized protein</fullName>
    </submittedName>
</protein>
<dbReference type="AlphaFoldDB" id="A0A4Y2DCM6"/>
<keyword evidence="2" id="KW-1185">Reference proteome</keyword>
<proteinExistence type="predicted"/>
<evidence type="ECO:0000313" key="1">
    <source>
        <dbReference type="EMBL" id="GBM13846.1"/>
    </source>
</evidence>
<dbReference type="Proteomes" id="UP000499080">
    <property type="component" value="Unassembled WGS sequence"/>
</dbReference>